<dbReference type="AlphaFoldDB" id="A0A380FXJ6"/>
<reference evidence="1 2" key="1">
    <citation type="submission" date="2018-06" db="EMBL/GenBank/DDBJ databases">
        <authorList>
            <consortium name="Pathogen Informatics"/>
            <person name="Doyle S."/>
        </authorList>
    </citation>
    <scope>NUCLEOTIDE SEQUENCE [LARGE SCALE GENOMIC DNA]</scope>
    <source>
        <strain evidence="1 2">NCTC13830</strain>
    </source>
</reference>
<dbReference type="RefSeq" id="WP_000691126.1">
    <property type="nucleotide sequence ID" value="NZ_PPQT01000247.1"/>
</dbReference>
<organism evidence="1 2">
    <name type="scientific">Staphylococcus petrasii</name>
    <dbReference type="NCBI Taxonomy" id="1276936"/>
    <lineage>
        <taxon>Bacteria</taxon>
        <taxon>Bacillati</taxon>
        <taxon>Bacillota</taxon>
        <taxon>Bacilli</taxon>
        <taxon>Bacillales</taxon>
        <taxon>Staphylococcaceae</taxon>
        <taxon>Staphylococcus</taxon>
    </lineage>
</organism>
<name>A0A380FXJ6_9STAP</name>
<gene>
    <name evidence="1" type="ORF">NCTC13830_00995</name>
</gene>
<proteinExistence type="predicted"/>
<dbReference type="Proteomes" id="UP000254047">
    <property type="component" value="Unassembled WGS sequence"/>
</dbReference>
<evidence type="ECO:0000313" key="1">
    <source>
        <dbReference type="EMBL" id="SUM43455.1"/>
    </source>
</evidence>
<sequence length="157" mass="18245">MKIIELFDKVGQAETINNLTYQIAQNGVSISDLKGYVIADIEYNDGYCDLTIYDSENLDHSYYAEVETTDDVENAIKKYSNLEDHKIITLTMDNGSCNDFKKISINFESVETIEELAKSYFNWRTSTKKYKSIYDRLLSIGSKRYDEFILYCHKLGY</sequence>
<accession>A0A380FXJ6</accession>
<evidence type="ECO:0000313" key="2">
    <source>
        <dbReference type="Proteomes" id="UP000254047"/>
    </source>
</evidence>
<protein>
    <submittedName>
        <fullName evidence="1">Phage protein</fullName>
    </submittedName>
</protein>
<dbReference type="EMBL" id="UHDO01000001">
    <property type="protein sequence ID" value="SUM43455.1"/>
    <property type="molecule type" value="Genomic_DNA"/>
</dbReference>